<proteinExistence type="predicted"/>
<protein>
    <submittedName>
        <fullName evidence="2">Uncharacterized protein</fullName>
    </submittedName>
</protein>
<name>L9JG36_TUPCH</name>
<feature type="region of interest" description="Disordered" evidence="1">
    <location>
        <begin position="157"/>
        <end position="183"/>
    </location>
</feature>
<keyword evidence="3" id="KW-1185">Reference proteome</keyword>
<evidence type="ECO:0000256" key="1">
    <source>
        <dbReference type="SAM" id="MobiDB-lite"/>
    </source>
</evidence>
<sequence length="183" mass="18617">MYGAVSGSASDRTPHTLGALSVGYGGLTHSAEALLTLTLSGALSLGYGGLTHSAEAPLTPTLSGALGDCEWTFLPSSVFLAGNVGIVKTVPSSPLPSSQVPGMGEGHALDPVEKGRPELHSVRSSEATSQLSLGWDCVSSLPFDTPARGQSLLGVKRMAGEKRHEPSTLEGDPNQKEIAGGPG</sequence>
<gene>
    <name evidence="2" type="ORF">TREES_T100012261</name>
</gene>
<dbReference type="EMBL" id="KB320999">
    <property type="protein sequence ID" value="ELW49328.1"/>
    <property type="molecule type" value="Genomic_DNA"/>
</dbReference>
<feature type="compositionally biased region" description="Basic and acidic residues" evidence="1">
    <location>
        <begin position="158"/>
        <end position="167"/>
    </location>
</feature>
<organism evidence="2 3">
    <name type="scientific">Tupaia chinensis</name>
    <name type="common">Chinese tree shrew</name>
    <name type="synonym">Tupaia belangeri chinensis</name>
    <dbReference type="NCBI Taxonomy" id="246437"/>
    <lineage>
        <taxon>Eukaryota</taxon>
        <taxon>Metazoa</taxon>
        <taxon>Chordata</taxon>
        <taxon>Craniata</taxon>
        <taxon>Vertebrata</taxon>
        <taxon>Euteleostomi</taxon>
        <taxon>Mammalia</taxon>
        <taxon>Eutheria</taxon>
        <taxon>Euarchontoglires</taxon>
        <taxon>Scandentia</taxon>
        <taxon>Tupaiidae</taxon>
        <taxon>Tupaia</taxon>
    </lineage>
</organism>
<evidence type="ECO:0000313" key="2">
    <source>
        <dbReference type="EMBL" id="ELW49328.1"/>
    </source>
</evidence>
<reference evidence="3" key="1">
    <citation type="submission" date="2012-07" db="EMBL/GenBank/DDBJ databases">
        <title>Genome of the Chinese tree shrew, a rising model animal genetically related to primates.</title>
        <authorList>
            <person name="Zhang G."/>
            <person name="Fan Y."/>
            <person name="Yao Y."/>
            <person name="Huang Z."/>
        </authorList>
    </citation>
    <scope>NUCLEOTIDE SEQUENCE [LARGE SCALE GENOMIC DNA]</scope>
</reference>
<feature type="compositionally biased region" description="Basic and acidic residues" evidence="1">
    <location>
        <begin position="107"/>
        <end position="123"/>
    </location>
</feature>
<feature type="region of interest" description="Disordered" evidence="1">
    <location>
        <begin position="94"/>
        <end position="125"/>
    </location>
</feature>
<dbReference type="AlphaFoldDB" id="L9JG36"/>
<dbReference type="Proteomes" id="UP000011518">
    <property type="component" value="Unassembled WGS sequence"/>
</dbReference>
<reference evidence="3" key="2">
    <citation type="journal article" date="2013" name="Nat. Commun.">
        <title>Genome of the Chinese tree shrew.</title>
        <authorList>
            <person name="Fan Y."/>
            <person name="Huang Z.Y."/>
            <person name="Cao C.C."/>
            <person name="Chen C.S."/>
            <person name="Chen Y.X."/>
            <person name="Fan D.D."/>
            <person name="He J."/>
            <person name="Hou H.L."/>
            <person name="Hu L."/>
            <person name="Hu X.T."/>
            <person name="Jiang X.T."/>
            <person name="Lai R."/>
            <person name="Lang Y.S."/>
            <person name="Liang B."/>
            <person name="Liao S.G."/>
            <person name="Mu D."/>
            <person name="Ma Y.Y."/>
            <person name="Niu Y.Y."/>
            <person name="Sun X.Q."/>
            <person name="Xia J.Q."/>
            <person name="Xiao J."/>
            <person name="Xiong Z.Q."/>
            <person name="Xu L."/>
            <person name="Yang L."/>
            <person name="Zhang Y."/>
            <person name="Zhao W."/>
            <person name="Zhao X.D."/>
            <person name="Zheng Y.T."/>
            <person name="Zhou J.M."/>
            <person name="Zhu Y.B."/>
            <person name="Zhang G.J."/>
            <person name="Wang J."/>
            <person name="Yao Y.G."/>
        </authorList>
    </citation>
    <scope>NUCLEOTIDE SEQUENCE [LARGE SCALE GENOMIC DNA]</scope>
</reference>
<dbReference type="InParanoid" id="L9JG36"/>
<evidence type="ECO:0000313" key="3">
    <source>
        <dbReference type="Proteomes" id="UP000011518"/>
    </source>
</evidence>
<accession>L9JG36</accession>